<dbReference type="InterPro" id="IPR036097">
    <property type="entry name" value="HisK_dim/P_sf"/>
</dbReference>
<sequence length="603" mass="70075">MYTPSDVVGNNIVDYIYKDDLKKTFSEIMYAIQTRESKRVECRVRIKTGNFVWVEAIFSPFFDQEGNLSGLYGVLRDIEDRKKIIKEKDKNIEKFKAIIESTKGGICVHDDKNILEMNSLFKKMFRIEGEQCAAEKILDFTRNNLKDPDTFFNRLEGIFKSKGIRNGRLETKDGKVYEYYTKMIYKDKHVYGRIWQIFDVTAQVKYEEKLKKKEEQYRKFFELMPDPIIVHKNGLILYANRAAEEIVKVENLVGRSMLDFLHDDFKKIVMERVKETYENGVTLPWLEEKIIDMDGNIIDVEVAATPVDLDGEIVSLVVIRDLRQKKELERNRMMLNEAMELERVRSEFFANISHELRTPLNVILGAVQLMQIYINNEDTKIQEKLSKYVKMMRRNCYRLLRLVNNLIDITKIDSGYFEINQQNVDIIKLSEDIVASVEEYVERFGLKIFFKTDRKERVIAVDPDKIERILLNLISNAIKFTDVGGSIFVNISNDEKYVKISVKDTGIGIPKEKLGLIFDRFRQVDKSLSRNHEGSGIGLSLVKALVEMHDGEIAVTSEEGEGSEFTVILPARTIETKDISLVDRSITNGYVERINIEFSDIYS</sequence>
<dbReference type="InterPro" id="IPR000014">
    <property type="entry name" value="PAS"/>
</dbReference>
<dbReference type="SUPFAM" id="SSF55785">
    <property type="entry name" value="PYP-like sensor domain (PAS domain)"/>
    <property type="match status" value="3"/>
</dbReference>
<keyword evidence="12" id="KW-0472">Membrane</keyword>
<dbReference type="GO" id="GO:0005886">
    <property type="term" value="C:plasma membrane"/>
    <property type="evidence" value="ECO:0007669"/>
    <property type="project" value="UniProtKB-SubCell"/>
</dbReference>
<dbReference type="SMART" id="SM00388">
    <property type="entry name" value="HisKA"/>
    <property type="match status" value="1"/>
</dbReference>
<evidence type="ECO:0000256" key="6">
    <source>
        <dbReference type="ARBA" id="ARBA00022553"/>
    </source>
</evidence>
<dbReference type="CDD" id="cd00130">
    <property type="entry name" value="PAS"/>
    <property type="match status" value="2"/>
</dbReference>
<keyword evidence="9 15" id="KW-0418">Kinase</keyword>
<reference evidence="15 16" key="1">
    <citation type="journal article" date="2011" name="J. Bacteriol.">
        <title>Draft genome sequence of Caloramator australicus strain RC3T, a thermoanaerobe from the Great Artesian Basin of Australia.</title>
        <authorList>
            <person name="Ogg C.D."/>
            <person name="Patel B.K.C."/>
        </authorList>
    </citation>
    <scope>NUCLEOTIDE SEQUENCE [LARGE SCALE GENOMIC DNA]</scope>
    <source>
        <strain evidence="15 16">RC3</strain>
    </source>
</reference>
<keyword evidence="8" id="KW-0547">Nucleotide-binding</keyword>
<dbReference type="PRINTS" id="PR00344">
    <property type="entry name" value="BCTRLSENSOR"/>
</dbReference>
<dbReference type="AlphaFoldDB" id="I7J563"/>
<dbReference type="eggNOG" id="COG2205">
    <property type="taxonomic scope" value="Bacteria"/>
</dbReference>
<keyword evidence="7" id="KW-0808">Transferase</keyword>
<dbReference type="Gene3D" id="1.10.287.130">
    <property type="match status" value="1"/>
</dbReference>
<protein>
    <recommendedName>
        <fullName evidence="4">histidine kinase</fullName>
        <ecNumber evidence="4">2.7.13.3</ecNumber>
    </recommendedName>
</protein>
<dbReference type="Pfam" id="PF08447">
    <property type="entry name" value="PAS_3"/>
    <property type="match status" value="1"/>
</dbReference>
<dbReference type="PANTHER" id="PTHR43711">
    <property type="entry name" value="TWO-COMPONENT HISTIDINE KINASE"/>
    <property type="match status" value="1"/>
</dbReference>
<dbReference type="NCBIfam" id="TIGR00229">
    <property type="entry name" value="sensory_box"/>
    <property type="match status" value="3"/>
</dbReference>
<evidence type="ECO:0000256" key="5">
    <source>
        <dbReference type="ARBA" id="ARBA00022475"/>
    </source>
</evidence>
<evidence type="ECO:0000256" key="9">
    <source>
        <dbReference type="ARBA" id="ARBA00022777"/>
    </source>
</evidence>
<evidence type="ECO:0000256" key="2">
    <source>
        <dbReference type="ARBA" id="ARBA00004236"/>
    </source>
</evidence>
<dbReference type="InterPro" id="IPR005467">
    <property type="entry name" value="His_kinase_dom"/>
</dbReference>
<keyword evidence="5" id="KW-1003">Cell membrane</keyword>
<dbReference type="InterPro" id="IPR003661">
    <property type="entry name" value="HisK_dim/P_dom"/>
</dbReference>
<dbReference type="InterPro" id="IPR000700">
    <property type="entry name" value="PAS-assoc_C"/>
</dbReference>
<evidence type="ECO:0000313" key="16">
    <source>
        <dbReference type="Proteomes" id="UP000007652"/>
    </source>
</evidence>
<dbReference type="InterPro" id="IPR050736">
    <property type="entry name" value="Sensor_HK_Regulatory"/>
</dbReference>
<keyword evidence="10" id="KW-0067">ATP-binding</keyword>
<keyword evidence="6" id="KW-0597">Phosphoprotein</keyword>
<dbReference type="SMART" id="SM00091">
    <property type="entry name" value="PAS"/>
    <property type="match status" value="2"/>
</dbReference>
<evidence type="ECO:0000313" key="15">
    <source>
        <dbReference type="EMBL" id="CCJ33506.1"/>
    </source>
</evidence>
<dbReference type="Pfam" id="PF02518">
    <property type="entry name" value="HATPase_c"/>
    <property type="match status" value="1"/>
</dbReference>
<dbReference type="PANTHER" id="PTHR43711:SF26">
    <property type="entry name" value="SENSOR HISTIDINE KINASE RCSC"/>
    <property type="match status" value="1"/>
</dbReference>
<dbReference type="STRING" id="857293.CAAU_1422"/>
<dbReference type="Proteomes" id="UP000007652">
    <property type="component" value="Unassembled WGS sequence"/>
</dbReference>
<dbReference type="RefSeq" id="WP_008908772.1">
    <property type="nucleotide sequence ID" value="NZ_CAKP01000079.1"/>
</dbReference>
<dbReference type="EMBL" id="CAKP01000079">
    <property type="protein sequence ID" value="CCJ33506.1"/>
    <property type="molecule type" value="Genomic_DNA"/>
</dbReference>
<dbReference type="SMART" id="SM00086">
    <property type="entry name" value="PAC"/>
    <property type="match status" value="2"/>
</dbReference>
<evidence type="ECO:0000259" key="13">
    <source>
        <dbReference type="PROSITE" id="PS50109"/>
    </source>
</evidence>
<evidence type="ECO:0000256" key="4">
    <source>
        <dbReference type="ARBA" id="ARBA00012438"/>
    </source>
</evidence>
<dbReference type="Pfam" id="PF13188">
    <property type="entry name" value="PAS_8"/>
    <property type="match status" value="1"/>
</dbReference>
<organism evidence="15 16">
    <name type="scientific">Caloramator australicus RC3</name>
    <dbReference type="NCBI Taxonomy" id="857293"/>
    <lineage>
        <taxon>Bacteria</taxon>
        <taxon>Bacillati</taxon>
        <taxon>Bacillota</taxon>
        <taxon>Clostridia</taxon>
        <taxon>Eubacteriales</taxon>
        <taxon>Clostridiaceae</taxon>
        <taxon>Caloramator</taxon>
    </lineage>
</organism>
<evidence type="ECO:0000256" key="7">
    <source>
        <dbReference type="ARBA" id="ARBA00022679"/>
    </source>
</evidence>
<feature type="domain" description="PAC" evidence="14">
    <location>
        <begin position="38"/>
        <end position="90"/>
    </location>
</feature>
<dbReference type="OrthoDB" id="9813394at2"/>
<dbReference type="InterPro" id="IPR036890">
    <property type="entry name" value="HATPase_C_sf"/>
</dbReference>
<evidence type="ECO:0000256" key="11">
    <source>
        <dbReference type="ARBA" id="ARBA00023012"/>
    </source>
</evidence>
<dbReference type="PROSITE" id="PS50113">
    <property type="entry name" value="PAC"/>
    <property type="match status" value="1"/>
</dbReference>
<dbReference type="FunFam" id="1.10.287.130:FF:000001">
    <property type="entry name" value="Two-component sensor histidine kinase"/>
    <property type="match status" value="1"/>
</dbReference>
<dbReference type="InterPro" id="IPR004358">
    <property type="entry name" value="Sig_transdc_His_kin-like_C"/>
</dbReference>
<evidence type="ECO:0000256" key="8">
    <source>
        <dbReference type="ARBA" id="ARBA00022741"/>
    </source>
</evidence>
<proteinExistence type="predicted"/>
<dbReference type="GO" id="GO:0000155">
    <property type="term" value="F:phosphorelay sensor kinase activity"/>
    <property type="evidence" value="ECO:0007669"/>
    <property type="project" value="InterPro"/>
</dbReference>
<dbReference type="Gene3D" id="3.30.565.10">
    <property type="entry name" value="Histidine kinase-like ATPase, C-terminal domain"/>
    <property type="match status" value="1"/>
</dbReference>
<dbReference type="InterPro" id="IPR035965">
    <property type="entry name" value="PAS-like_dom_sf"/>
</dbReference>
<gene>
    <name evidence="15" type="ORF">CAAU_1422</name>
</gene>
<feature type="domain" description="Histidine kinase" evidence="13">
    <location>
        <begin position="351"/>
        <end position="573"/>
    </location>
</feature>
<evidence type="ECO:0000256" key="3">
    <source>
        <dbReference type="ARBA" id="ARBA00004314"/>
    </source>
</evidence>
<dbReference type="CDD" id="cd00082">
    <property type="entry name" value="HisKA"/>
    <property type="match status" value="1"/>
</dbReference>
<comment type="catalytic activity">
    <reaction evidence="1">
        <text>ATP + protein L-histidine = ADP + protein N-phospho-L-histidine.</text>
        <dbReference type="EC" id="2.7.13.3"/>
    </reaction>
</comment>
<dbReference type="CDD" id="cd16922">
    <property type="entry name" value="HATPase_EvgS-ArcB-TorS-like"/>
    <property type="match status" value="1"/>
</dbReference>
<dbReference type="InterPro" id="IPR003594">
    <property type="entry name" value="HATPase_dom"/>
</dbReference>
<keyword evidence="11" id="KW-0902">Two-component regulatory system</keyword>
<evidence type="ECO:0000256" key="12">
    <source>
        <dbReference type="ARBA" id="ARBA00023136"/>
    </source>
</evidence>
<dbReference type="Pfam" id="PF00989">
    <property type="entry name" value="PAS"/>
    <property type="match status" value="1"/>
</dbReference>
<evidence type="ECO:0000256" key="1">
    <source>
        <dbReference type="ARBA" id="ARBA00000085"/>
    </source>
</evidence>
<name>I7J563_9CLOT</name>
<accession>I7J563</accession>
<comment type="caution">
    <text evidence="15">The sequence shown here is derived from an EMBL/GenBank/DDBJ whole genome shotgun (WGS) entry which is preliminary data.</text>
</comment>
<evidence type="ECO:0000259" key="14">
    <source>
        <dbReference type="PROSITE" id="PS50113"/>
    </source>
</evidence>
<keyword evidence="16" id="KW-1185">Reference proteome</keyword>
<dbReference type="EC" id="2.7.13.3" evidence="4"/>
<dbReference type="Gene3D" id="3.30.450.20">
    <property type="entry name" value="PAS domain"/>
    <property type="match status" value="3"/>
</dbReference>
<dbReference type="SUPFAM" id="SSF55874">
    <property type="entry name" value="ATPase domain of HSP90 chaperone/DNA topoisomerase II/histidine kinase"/>
    <property type="match status" value="1"/>
</dbReference>
<dbReference type="InterPro" id="IPR013655">
    <property type="entry name" value="PAS_fold_3"/>
</dbReference>
<dbReference type="SMART" id="SM00387">
    <property type="entry name" value="HATPase_c"/>
    <property type="match status" value="1"/>
</dbReference>
<dbReference type="InterPro" id="IPR013767">
    <property type="entry name" value="PAS_fold"/>
</dbReference>
<dbReference type="InterPro" id="IPR001610">
    <property type="entry name" value="PAC"/>
</dbReference>
<dbReference type="GO" id="GO:0006355">
    <property type="term" value="P:regulation of DNA-templated transcription"/>
    <property type="evidence" value="ECO:0007669"/>
    <property type="project" value="InterPro"/>
</dbReference>
<dbReference type="GO" id="GO:0045121">
    <property type="term" value="C:membrane raft"/>
    <property type="evidence" value="ECO:0007669"/>
    <property type="project" value="UniProtKB-SubCell"/>
</dbReference>
<dbReference type="Pfam" id="PF00512">
    <property type="entry name" value="HisKA"/>
    <property type="match status" value="1"/>
</dbReference>
<dbReference type="SUPFAM" id="SSF47384">
    <property type="entry name" value="Homodimeric domain of signal transducing histidine kinase"/>
    <property type="match status" value="1"/>
</dbReference>
<dbReference type="GO" id="GO:0005524">
    <property type="term" value="F:ATP binding"/>
    <property type="evidence" value="ECO:0007669"/>
    <property type="project" value="UniProtKB-KW"/>
</dbReference>
<dbReference type="PROSITE" id="PS50109">
    <property type="entry name" value="HIS_KIN"/>
    <property type="match status" value="1"/>
</dbReference>
<evidence type="ECO:0000256" key="10">
    <source>
        <dbReference type="ARBA" id="ARBA00022840"/>
    </source>
</evidence>
<comment type="subcellular location">
    <subcellularLocation>
        <location evidence="2">Cell membrane</location>
    </subcellularLocation>
    <subcellularLocation>
        <location evidence="3">Membrane raft</location>
        <topology evidence="3">Multi-pass membrane protein</topology>
    </subcellularLocation>
</comment>
<dbReference type="FunFam" id="3.30.565.10:FF:000023">
    <property type="entry name" value="PAS domain-containing sensor histidine kinase"/>
    <property type="match status" value="1"/>
</dbReference>